<feature type="transmembrane region" description="Helical" evidence="1">
    <location>
        <begin position="12"/>
        <end position="29"/>
    </location>
</feature>
<feature type="domain" description="Acyltransferase 3" evidence="2">
    <location>
        <begin position="10"/>
        <end position="352"/>
    </location>
</feature>
<evidence type="ECO:0000313" key="3">
    <source>
        <dbReference type="EMBL" id="MFO7192764.1"/>
    </source>
</evidence>
<feature type="transmembrane region" description="Helical" evidence="1">
    <location>
        <begin position="161"/>
        <end position="180"/>
    </location>
</feature>
<dbReference type="GO" id="GO:0016747">
    <property type="term" value="F:acyltransferase activity, transferring groups other than amino-acyl groups"/>
    <property type="evidence" value="ECO:0007669"/>
    <property type="project" value="InterPro"/>
</dbReference>
<keyword evidence="1" id="KW-0472">Membrane</keyword>
<sequence length="382" mass="41604">MASTGSRQANWDLIRIIAVLGVVSGHITFLGPRIMPGVDEYPVELGVRMGASTLLVLSAYFACVTLRRGAPGRWLVRRLARLLPAYLATVLILYVVSRIAVPLFNGWGTSGGVFERLFGEPQVTAPEPGAPAPWYLPDVADLISNLLLVPAWHDGWVPLDYSYWTLPLQVLAFVLAAVIFRWRPTVTQTRMLARGLVALSVLTSPLKIVPSVMDSPVSNVLNGLGVWNAYLFGLGVAIWLWSRGHVSTTELTLLCVVGTLTHFGSANWELPAGLAFGAMLVLMAVAARGKDWQSLQPMRRPLAWLAALTYCIYLVHQQLGYVLARALSDADLPGWPRLIGVVAGVGFVAYLLHVLVEKPAYRALTRPRKPGRPAQITTTATA</sequence>
<dbReference type="PANTHER" id="PTHR23028:SF131">
    <property type="entry name" value="BLR2367 PROTEIN"/>
    <property type="match status" value="1"/>
</dbReference>
<dbReference type="AlphaFoldDB" id="A0A2W4L9V9"/>
<feature type="transmembrane region" description="Helical" evidence="1">
    <location>
        <begin position="49"/>
        <end position="67"/>
    </location>
</feature>
<accession>A0A2W4L9V9</accession>
<feature type="transmembrane region" description="Helical" evidence="1">
    <location>
        <begin position="270"/>
        <end position="289"/>
    </location>
</feature>
<reference evidence="3 5" key="3">
    <citation type="journal article" date="2021" name="BMC Genomics">
        <title>Genome-resolved metagenome and metatranscriptome analyses of thermophilic composting reveal key bacterial players and their metabolic interactions.</title>
        <authorList>
            <person name="Braga L.P.P."/>
            <person name="Pereira R.V."/>
            <person name="Martins L.F."/>
            <person name="Moura L.M.S."/>
            <person name="Sanchez F.B."/>
            <person name="Patane J.S.L."/>
            <person name="da Silva A.M."/>
            <person name="Setubal J.C."/>
        </authorList>
    </citation>
    <scope>NUCLEOTIDE SEQUENCE [LARGE SCALE GENOMIC DNA]</scope>
    <source>
        <strain evidence="3">ZC4RG45</strain>
    </source>
</reference>
<keyword evidence="4" id="KW-0808">Transferase</keyword>
<dbReference type="GO" id="GO:0000271">
    <property type="term" value="P:polysaccharide biosynthetic process"/>
    <property type="evidence" value="ECO:0007669"/>
    <property type="project" value="TreeGrafter"/>
</dbReference>
<protein>
    <submittedName>
        <fullName evidence="4">Acyltransferase</fullName>
        <ecNumber evidence="3">2.3.-.-</ecNumber>
    </submittedName>
</protein>
<reference evidence="4" key="2">
    <citation type="submission" date="2018-05" db="EMBL/GenBank/DDBJ databases">
        <authorList>
            <person name="Lanie J.A."/>
            <person name="Ng W.-L."/>
            <person name="Kazmierczak K.M."/>
            <person name="Andrzejewski T.M."/>
            <person name="Davidsen T.M."/>
            <person name="Wayne K.J."/>
            <person name="Tettelin H."/>
            <person name="Glass J.I."/>
            <person name="Rusch D."/>
            <person name="Podicherti R."/>
            <person name="Tsui H.-C.T."/>
            <person name="Winkler M.E."/>
        </authorList>
    </citation>
    <scope>NUCLEOTIDE SEQUENCE</scope>
    <source>
        <strain evidence="4">ZC4RG45</strain>
    </source>
</reference>
<evidence type="ECO:0000313" key="4">
    <source>
        <dbReference type="EMBL" id="PZM97789.1"/>
    </source>
</evidence>
<dbReference type="EC" id="2.3.-.-" evidence="3"/>
<dbReference type="PANTHER" id="PTHR23028">
    <property type="entry name" value="ACETYLTRANSFERASE"/>
    <property type="match status" value="1"/>
</dbReference>
<feature type="transmembrane region" description="Helical" evidence="1">
    <location>
        <begin position="335"/>
        <end position="356"/>
    </location>
</feature>
<comment type="caution">
    <text evidence="4">The sequence shown here is derived from an EMBL/GenBank/DDBJ whole genome shotgun (WGS) entry which is preliminary data.</text>
</comment>
<dbReference type="Proteomes" id="UP000249324">
    <property type="component" value="Unassembled WGS sequence"/>
</dbReference>
<keyword evidence="4" id="KW-0012">Acyltransferase</keyword>
<dbReference type="STRING" id="1111738.GCA_000427905_01822"/>
<dbReference type="GO" id="GO:0016020">
    <property type="term" value="C:membrane"/>
    <property type="evidence" value="ECO:0007669"/>
    <property type="project" value="TreeGrafter"/>
</dbReference>
<dbReference type="InterPro" id="IPR050879">
    <property type="entry name" value="Acyltransferase_3"/>
</dbReference>
<reference evidence="3" key="4">
    <citation type="submission" date="2023-08" db="EMBL/GenBank/DDBJ databases">
        <authorList>
            <person name="Guima S.E.S."/>
            <person name="Martins L.F."/>
            <person name="Silva A.M."/>
            <person name="Setubal J.C."/>
        </authorList>
    </citation>
    <scope>NUCLEOTIDE SEQUENCE</scope>
    <source>
        <strain evidence="3">ZC4RG45</strain>
    </source>
</reference>
<dbReference type="Pfam" id="PF01757">
    <property type="entry name" value="Acyl_transf_3"/>
    <property type="match status" value="1"/>
</dbReference>
<evidence type="ECO:0000313" key="5">
    <source>
        <dbReference type="Proteomes" id="UP000249324"/>
    </source>
</evidence>
<feature type="transmembrane region" description="Helical" evidence="1">
    <location>
        <begin position="301"/>
        <end position="323"/>
    </location>
</feature>
<evidence type="ECO:0000259" key="2">
    <source>
        <dbReference type="Pfam" id="PF01757"/>
    </source>
</evidence>
<evidence type="ECO:0000256" key="1">
    <source>
        <dbReference type="SAM" id="Phobius"/>
    </source>
</evidence>
<keyword evidence="1" id="KW-0812">Transmembrane</keyword>
<proteinExistence type="predicted"/>
<keyword evidence="1" id="KW-1133">Transmembrane helix</keyword>
<organism evidence="4">
    <name type="scientific">Thermocrispum agreste</name>
    <dbReference type="NCBI Taxonomy" id="37925"/>
    <lineage>
        <taxon>Bacteria</taxon>
        <taxon>Bacillati</taxon>
        <taxon>Actinomycetota</taxon>
        <taxon>Actinomycetes</taxon>
        <taxon>Pseudonocardiales</taxon>
        <taxon>Pseudonocardiaceae</taxon>
        <taxon>Thermocrispum</taxon>
    </lineage>
</organism>
<gene>
    <name evidence="3" type="ORF">DIU77_011030</name>
    <name evidence="4" type="ORF">DIU77_08800</name>
</gene>
<name>A0A2W4L9V9_9PSEU</name>
<feature type="transmembrane region" description="Helical" evidence="1">
    <location>
        <begin position="224"/>
        <end position="241"/>
    </location>
</feature>
<dbReference type="EMBL" id="QGUI02000128">
    <property type="protein sequence ID" value="MFO7192764.1"/>
    <property type="molecule type" value="Genomic_DNA"/>
</dbReference>
<feature type="transmembrane region" description="Helical" evidence="1">
    <location>
        <begin position="79"/>
        <end position="101"/>
    </location>
</feature>
<reference evidence="3" key="1">
    <citation type="submission" date="2018-05" db="EMBL/GenBank/DDBJ databases">
        <authorList>
            <person name="Moura L."/>
            <person name="Setubal J.C."/>
        </authorList>
    </citation>
    <scope>NUCLEOTIDE SEQUENCE</scope>
    <source>
        <strain evidence="3">ZC4RG45</strain>
    </source>
</reference>
<dbReference type="InterPro" id="IPR002656">
    <property type="entry name" value="Acyl_transf_3_dom"/>
</dbReference>
<dbReference type="EMBL" id="QGUI01000288">
    <property type="protein sequence ID" value="PZM97789.1"/>
    <property type="molecule type" value="Genomic_DNA"/>
</dbReference>